<evidence type="ECO:0000313" key="6">
    <source>
        <dbReference type="Proteomes" id="UP000307749"/>
    </source>
</evidence>
<feature type="region of interest" description="Disordered" evidence="4">
    <location>
        <begin position="272"/>
        <end position="322"/>
    </location>
</feature>
<dbReference type="GO" id="GO:0042619">
    <property type="term" value="P:poly-hydroxybutyrate biosynthetic process"/>
    <property type="evidence" value="ECO:0007669"/>
    <property type="project" value="UniProtKB-KW"/>
</dbReference>
<gene>
    <name evidence="5" type="ORF">B1806_14345</name>
</gene>
<comment type="caution">
    <text evidence="5">The sequence shown here is derived from an EMBL/GenBank/DDBJ whole genome shotgun (WGS) entry which is preliminary data.</text>
</comment>
<dbReference type="RefSeq" id="WP_081128187.1">
    <property type="nucleotide sequence ID" value="NZ_LDOS01000002.1"/>
</dbReference>
<evidence type="ECO:0000256" key="3">
    <source>
        <dbReference type="ARBA" id="ARBA00022752"/>
    </source>
</evidence>
<feature type="compositionally biased region" description="Low complexity" evidence="4">
    <location>
        <begin position="297"/>
        <end position="311"/>
    </location>
</feature>
<keyword evidence="6" id="KW-1185">Reference proteome</keyword>
<dbReference type="Pfam" id="PF09712">
    <property type="entry name" value="PHA_synth_III_E"/>
    <property type="match status" value="1"/>
</dbReference>
<proteinExistence type="predicted"/>
<dbReference type="STRING" id="993689.GCA_002077135_02513"/>
<feature type="compositionally biased region" description="Basic residues" evidence="4">
    <location>
        <begin position="312"/>
        <end position="322"/>
    </location>
</feature>
<dbReference type="Proteomes" id="UP000307749">
    <property type="component" value="Unassembled WGS sequence"/>
</dbReference>
<dbReference type="EMBL" id="MWQO01000055">
    <property type="protein sequence ID" value="THD07822.1"/>
    <property type="molecule type" value="Genomic_DNA"/>
</dbReference>
<evidence type="ECO:0000313" key="5">
    <source>
        <dbReference type="EMBL" id="THD07822.1"/>
    </source>
</evidence>
<organism evidence="5 6">
    <name type="scientific">Metallibacterium scheffleri</name>
    <dbReference type="NCBI Taxonomy" id="993689"/>
    <lineage>
        <taxon>Bacteria</taxon>
        <taxon>Pseudomonadati</taxon>
        <taxon>Pseudomonadota</taxon>
        <taxon>Gammaproteobacteria</taxon>
        <taxon>Lysobacterales</taxon>
        <taxon>Rhodanobacteraceae</taxon>
        <taxon>Metallibacterium</taxon>
    </lineage>
</organism>
<evidence type="ECO:0000256" key="4">
    <source>
        <dbReference type="SAM" id="MobiDB-lite"/>
    </source>
</evidence>
<comment type="pathway">
    <text evidence="1">Biopolymer metabolism; poly-(R)-3-hydroxybutanoate biosynthesis.</text>
</comment>
<sequence length="322" mass="35365">MTTGFMPPGSEPFARLMQQAWEGWQSSLRSQTTGMNETGEAQIERTLAGLKNYFMLLESMQSQLGGAQPATAWRDALGGVFGAGLPFTAAFADASQIAGGGPQTWMQSWQQMAAPALSGLRETLSVPGIGLAREHQERAQKQARDVLDYQQQMQRYNQLLARAGRLGTEKFEAKLAERSEPGRQVESLRALYDLWVDAAEEGFQEVALSDEWREVYGALVDAQMRVRAGTQQQVEQVSRELGMPTRSEINTLGQRLHDLRRQVRQLEARLSAPLPRAESAQSPSAQPDAGDPPVREPAAQPAGKPARAASKSARKPAAPRRR</sequence>
<dbReference type="InterPro" id="IPR010123">
    <property type="entry name" value="PHA_synth_III_E"/>
</dbReference>
<name>A0A4S3KGN8_9GAMM</name>
<evidence type="ECO:0000256" key="1">
    <source>
        <dbReference type="ARBA" id="ARBA00004683"/>
    </source>
</evidence>
<protein>
    <recommendedName>
        <fullName evidence="2">Poly(3-hydroxyalkanoate) polymerase subunit PhaE</fullName>
    </recommendedName>
</protein>
<dbReference type="AlphaFoldDB" id="A0A4S3KGN8"/>
<dbReference type="UniPathway" id="UPA00917"/>
<reference evidence="5 6" key="1">
    <citation type="submission" date="2017-02" db="EMBL/GenBank/DDBJ databases">
        <title>Whole genome sequencing of Metallibacterium scheffleri DSM 24874 (T).</title>
        <authorList>
            <person name="Kumar S."/>
            <person name="Patil P."/>
            <person name="Patil P.B."/>
        </authorList>
    </citation>
    <scope>NUCLEOTIDE SEQUENCE [LARGE SCALE GENOMIC DNA]</scope>
    <source>
        <strain evidence="5 6">DSM 24874</strain>
    </source>
</reference>
<keyword evidence="3" id="KW-0583">PHB biosynthesis</keyword>
<dbReference type="OrthoDB" id="6115526at2"/>
<accession>A0A4S3KGN8</accession>
<evidence type="ECO:0000256" key="2">
    <source>
        <dbReference type="ARBA" id="ARBA00019066"/>
    </source>
</evidence>